<feature type="domain" description="NACHT" evidence="1">
    <location>
        <begin position="58"/>
        <end position="195"/>
    </location>
</feature>
<dbReference type="PANTHER" id="PTHR46312:SF2">
    <property type="entry name" value="NUCLEOTIDE-BINDING OLIGOMERIZATION DOMAIN-CONTAINING PROTEIN 2-LIKE"/>
    <property type="match status" value="1"/>
</dbReference>
<keyword evidence="3" id="KW-1185">Reference proteome</keyword>
<sequence length="2068" mass="234919">MLPVSPIWYGREKSIMDIFVPIQLNRIAIEKNGSRRNTEQTVDTYNDMFYKDNTLSDRVSIQGDPGMGKTTFLAKLVLDWCDSDSKEPEPSSKFSDVETLQRFRFLFHIQLRDAVGQSKVSDMIKTQIIDEIFFNENQQVEAYDLLGSIMEMETCLVTMDGLNEWTDQTKDNPIPKLFSLSRQCIVLTTSRPWKMADKRIRDSEIGTLIEAVGITDTEQLTQNMLRSLTEDDQVSYNEFMAYVEERNLNHFMASPWMLTLLVNLWVDKTFLSGSLCEINKVMIYTLLNKELPNEGSTEPIPSENDVFEHHTEICNALARVAFHYTFGPDKSLVLSKNELLRTEMLSNEQLEIAIKSGVLNERHCFSAASCKSHVLFVHETIQEFFAASHIAYLSEEKITDVFSKRNYNVLEISQVIIYLSGLKCEVASKVINHLTEDLLNNVNEGLESLIIGSYDRKTILTFRETVVNTNKKLNSKIGINLSSNMRGLVISMLVQEMMISCYHEAKVSRQKHICLKMRDFTFHAYLKKNTNDDLLEMLMMNKSNVRTLLLKRNVLPENKILTCLQQSKHCIERLKTSGTRGIISALHNLNLKQLTLKGNKDVSLFSGLLPSLGNLTFLRIEESNFYEDLFPPSNIQHLCLLKSRCSAEFVGRLLVHLSQISHPVRCNLGEVYTTEKSDICIAKLRRWIVSCDMSNLHLCVGEGADELFTILKATNLEKIQFETDNGFLLASGRLYTLSKLKEIILCGTYSGLWNVRLPSTFQCIKLLYCTISPGWLCSLLITLSSLDHPVKCEMYEVVLQSSKETRGDDSHTYVTNLRSEILSHDMSNIEILVKTDSKELFEILRDTSIGLLDLQTADSASLASEIIHTLNKLTKLFLWGTYTGRCDLKIPASLQCISLQSVECSSEWLCSLWITLSSLDHQVECELWDVVLKSNEEARGNESHSYLLDLRSELLAHDMSNIKILMKTGNKELFEILRDTSIGILDLQTADSASLASEIIHTLNKLTKLYLCGTYTGRCDLKMPASLQCISLQRVECSSEWLCSLWITLSSLDHQVECELWDVVLKSNEEARGNESHSYLLDLRSELLAHDMPNIEILVKTGSKELFEILRDTSIGILDLRTADCASLASEILHTLNKLTELYLWGTYTGRCDLKIPASLQCIILESVECSSEWLCSLLVTLSSFYHPVECKLWNVVLKSNEEARGNESHSYLLDLRSELLAHDMSNIKILMKTGNKELFEILRDTSIGILDLQTADSASLASEIIHTLNKLTKLYLWGTYTGRCDLKIPASLQCISLQSVECSSEWLCSLLVTLSSFYHPVECKLCNVVLKSNEEARGNESHSYLLDLRSELLAHDMSNIKILVKTDSKELFEILRDTSIGILDLRTADSASLASEIIHTLNKLTKLYLWGTYAGRCDLKMPASLQCISLQSVECSSEWLCSLWITLSSLDHQVECELWDVVLKSNEEARGNESHSYLLDLRSELLAHDMSNIKILMKTGNKELFEILRDTSIGILDLQTADSASLASEIIHTLNKLTKLYLWGTYTGRCDLKMPASLQCISLQRVECSSEWLCSLLVTLSSFYHPVECKLWNVVLKSNEEARGNESHSYLLDLRSELLAHDMPNIEILVKTGSKELFEILRDTSIGILDLRTADCASLASEILHTLNKLTELYLSGTYTGRCDLKIPASLQCISLDDGECSPEWLCSFLITLSEVHHQVKCTMFNFLVKTSDTESGIETDSTVIRSELLSCDLSHIKLNVEHNSRVPFELIRSTNINSLLLTANDDASLDVVTQSSLTMLKEIRFNGIHMTRFDHKLPSTLQFMILCDGYCSPDWLKSLMIHLSTLGHTVRLYLYKYAVVSSGESNAMALEPPILKCEVLSNVKLELMKDSYGLYETLPTINITILNMTQIERPDILSQTLPLLTHLQQLRMCLKQYTVMTLPRSIKYVFIIYTTCSPSSLQHFVQDMYTAQHNVQCKLLYRVEGNEDDYTRIKHEVCKLESVEMQKFEVVDKRHFRGAVSAAATLSATADEADDDFDKHLLRREGYVDSRTWLHYCKIRLKFEFR</sequence>
<accession>A0A9D4HWB4</accession>
<name>A0A9D4HWB4_DREPO</name>
<proteinExistence type="predicted"/>
<dbReference type="PANTHER" id="PTHR46312">
    <property type="entry name" value="NACHT DOMAIN-CONTAINING PROTEIN"/>
    <property type="match status" value="1"/>
</dbReference>
<reference evidence="2" key="1">
    <citation type="journal article" date="2019" name="bioRxiv">
        <title>The Genome of the Zebra Mussel, Dreissena polymorpha: A Resource for Invasive Species Research.</title>
        <authorList>
            <person name="McCartney M.A."/>
            <person name="Auch B."/>
            <person name="Kono T."/>
            <person name="Mallez S."/>
            <person name="Zhang Y."/>
            <person name="Obille A."/>
            <person name="Becker A."/>
            <person name="Abrahante J.E."/>
            <person name="Garbe J."/>
            <person name="Badalamenti J.P."/>
            <person name="Herman A."/>
            <person name="Mangelson H."/>
            <person name="Liachko I."/>
            <person name="Sullivan S."/>
            <person name="Sone E.D."/>
            <person name="Koren S."/>
            <person name="Silverstein K.A.T."/>
            <person name="Beckman K.B."/>
            <person name="Gohl D.M."/>
        </authorList>
    </citation>
    <scope>NUCLEOTIDE SEQUENCE</scope>
    <source>
        <strain evidence="2">Duluth1</strain>
        <tissue evidence="2">Whole animal</tissue>
    </source>
</reference>
<protein>
    <recommendedName>
        <fullName evidence="1">NACHT domain-containing protein</fullName>
    </recommendedName>
</protein>
<dbReference type="Proteomes" id="UP000828390">
    <property type="component" value="Unassembled WGS sequence"/>
</dbReference>
<organism evidence="2 3">
    <name type="scientific">Dreissena polymorpha</name>
    <name type="common">Zebra mussel</name>
    <name type="synonym">Mytilus polymorpha</name>
    <dbReference type="NCBI Taxonomy" id="45954"/>
    <lineage>
        <taxon>Eukaryota</taxon>
        <taxon>Metazoa</taxon>
        <taxon>Spiralia</taxon>
        <taxon>Lophotrochozoa</taxon>
        <taxon>Mollusca</taxon>
        <taxon>Bivalvia</taxon>
        <taxon>Autobranchia</taxon>
        <taxon>Heteroconchia</taxon>
        <taxon>Euheterodonta</taxon>
        <taxon>Imparidentia</taxon>
        <taxon>Neoheterodontei</taxon>
        <taxon>Myida</taxon>
        <taxon>Dreissenoidea</taxon>
        <taxon>Dreissenidae</taxon>
        <taxon>Dreissena</taxon>
    </lineage>
</organism>
<dbReference type="InterPro" id="IPR007111">
    <property type="entry name" value="NACHT_NTPase"/>
</dbReference>
<dbReference type="Pfam" id="PF05729">
    <property type="entry name" value="NACHT"/>
    <property type="match status" value="1"/>
</dbReference>
<reference evidence="2" key="2">
    <citation type="submission" date="2020-11" db="EMBL/GenBank/DDBJ databases">
        <authorList>
            <person name="McCartney M.A."/>
            <person name="Auch B."/>
            <person name="Kono T."/>
            <person name="Mallez S."/>
            <person name="Becker A."/>
            <person name="Gohl D.M."/>
            <person name="Silverstein K.A.T."/>
            <person name="Koren S."/>
            <person name="Bechman K.B."/>
            <person name="Herman A."/>
            <person name="Abrahante J.E."/>
            <person name="Garbe J."/>
        </authorList>
    </citation>
    <scope>NUCLEOTIDE SEQUENCE</scope>
    <source>
        <strain evidence="2">Duluth1</strain>
        <tissue evidence="2">Whole animal</tissue>
    </source>
</reference>
<dbReference type="InterPro" id="IPR027417">
    <property type="entry name" value="P-loop_NTPase"/>
</dbReference>
<dbReference type="Gene3D" id="3.40.50.300">
    <property type="entry name" value="P-loop containing nucleotide triphosphate hydrolases"/>
    <property type="match status" value="1"/>
</dbReference>
<comment type="caution">
    <text evidence="2">The sequence shown here is derived from an EMBL/GenBank/DDBJ whole genome shotgun (WGS) entry which is preliminary data.</text>
</comment>
<dbReference type="EMBL" id="JAIWYP010000011">
    <property type="protein sequence ID" value="KAH3737650.1"/>
    <property type="molecule type" value="Genomic_DNA"/>
</dbReference>
<evidence type="ECO:0000313" key="3">
    <source>
        <dbReference type="Proteomes" id="UP000828390"/>
    </source>
</evidence>
<evidence type="ECO:0000313" key="2">
    <source>
        <dbReference type="EMBL" id="KAH3737650.1"/>
    </source>
</evidence>
<gene>
    <name evidence="2" type="ORF">DPMN_044243</name>
</gene>
<evidence type="ECO:0000259" key="1">
    <source>
        <dbReference type="Pfam" id="PF05729"/>
    </source>
</evidence>